<reference evidence="2 3" key="1">
    <citation type="submission" date="2018-11" db="EMBL/GenBank/DDBJ databases">
        <title>Sequencing the genomes of 1000 actinobacteria strains.</title>
        <authorList>
            <person name="Klenk H.-P."/>
        </authorList>
    </citation>
    <scope>NUCLEOTIDE SEQUENCE [LARGE SCALE GENOMIC DNA]</scope>
    <source>
        <strain evidence="2 3">DSM 44780</strain>
    </source>
</reference>
<sequence>MMNSVTNSADMHPDRIPGYDGSPLAHLPELLD</sequence>
<dbReference type="Proteomes" id="UP000267408">
    <property type="component" value="Unassembled WGS sequence"/>
</dbReference>
<comment type="caution">
    <text evidence="2">The sequence shown here is derived from an EMBL/GenBank/DDBJ whole genome shotgun (WGS) entry which is preliminary data.</text>
</comment>
<dbReference type="EMBL" id="RJVJ01000002">
    <property type="protein sequence ID" value="ROR38170.1"/>
    <property type="molecule type" value="Genomic_DNA"/>
</dbReference>
<proteinExistence type="predicted"/>
<accession>A0A8G1UCF1</accession>
<organism evidence="2 3">
    <name type="scientific">Kitasatospora cineracea</name>
    <dbReference type="NCBI Taxonomy" id="88074"/>
    <lineage>
        <taxon>Bacteria</taxon>
        <taxon>Bacillati</taxon>
        <taxon>Actinomycetota</taxon>
        <taxon>Actinomycetes</taxon>
        <taxon>Kitasatosporales</taxon>
        <taxon>Streptomycetaceae</taxon>
        <taxon>Kitasatospora</taxon>
    </lineage>
</organism>
<evidence type="ECO:0000313" key="2">
    <source>
        <dbReference type="EMBL" id="ROR38170.1"/>
    </source>
</evidence>
<dbReference type="AlphaFoldDB" id="A0A8G1UCF1"/>
<gene>
    <name evidence="2" type="ORF">EDD39_6343</name>
</gene>
<protein>
    <submittedName>
        <fullName evidence="2">Uncharacterized protein</fullName>
    </submittedName>
</protein>
<name>A0A8G1UCF1_9ACTN</name>
<evidence type="ECO:0000313" key="3">
    <source>
        <dbReference type="Proteomes" id="UP000267408"/>
    </source>
</evidence>
<feature type="region of interest" description="Disordered" evidence="1">
    <location>
        <begin position="1"/>
        <end position="32"/>
    </location>
</feature>
<evidence type="ECO:0000256" key="1">
    <source>
        <dbReference type="SAM" id="MobiDB-lite"/>
    </source>
</evidence>